<keyword evidence="4" id="KW-1185">Reference proteome</keyword>
<keyword evidence="1" id="KW-0175">Coiled coil</keyword>
<reference evidence="4" key="1">
    <citation type="journal article" date="2019" name="Int. J. Syst. Evol. Microbiol.">
        <title>The Global Catalogue of Microorganisms (GCM) 10K type strain sequencing project: providing services to taxonomists for standard genome sequencing and annotation.</title>
        <authorList>
            <consortium name="The Broad Institute Genomics Platform"/>
            <consortium name="The Broad Institute Genome Sequencing Center for Infectious Disease"/>
            <person name="Wu L."/>
            <person name="Ma J."/>
        </authorList>
    </citation>
    <scope>NUCLEOTIDE SEQUENCE [LARGE SCALE GENOMIC DNA]</scope>
    <source>
        <strain evidence="4">JCM 1490</strain>
    </source>
</reference>
<feature type="domain" description="Helix-turn-helix" evidence="2">
    <location>
        <begin position="80"/>
        <end position="128"/>
    </location>
</feature>
<sequence length="149" mass="16578">MRLKSSNRDHLLADDLVTEQAEQVAGAFEDLLRERAELELREEHADARPVPVELAQLLARVVETVAKGGAVTIETMPSELTTTAAAGMLGISRPTLMKMVDRGEVPAHKVGSHTRLRTDDVLAAKRRRLDEQRRAFEALRQMDEELGLD</sequence>
<organism evidence="3 4">
    <name type="scientific">Georgenia alba</name>
    <dbReference type="NCBI Taxonomy" id="2233858"/>
    <lineage>
        <taxon>Bacteria</taxon>
        <taxon>Bacillati</taxon>
        <taxon>Actinomycetota</taxon>
        <taxon>Actinomycetes</taxon>
        <taxon>Micrococcales</taxon>
        <taxon>Bogoriellaceae</taxon>
        <taxon>Georgenia</taxon>
    </lineage>
</organism>
<dbReference type="Proteomes" id="UP001596455">
    <property type="component" value="Unassembled WGS sequence"/>
</dbReference>
<dbReference type="EMBL" id="JBHTCQ010000001">
    <property type="protein sequence ID" value="MFC7403538.1"/>
    <property type="molecule type" value="Genomic_DNA"/>
</dbReference>
<evidence type="ECO:0000313" key="3">
    <source>
        <dbReference type="EMBL" id="MFC7403538.1"/>
    </source>
</evidence>
<dbReference type="InterPro" id="IPR010093">
    <property type="entry name" value="SinI_DNA-bd"/>
</dbReference>
<name>A0ABW2Q802_9MICO</name>
<comment type="caution">
    <text evidence="3">The sequence shown here is derived from an EMBL/GenBank/DDBJ whole genome shotgun (WGS) entry which is preliminary data.</text>
</comment>
<dbReference type="InterPro" id="IPR041657">
    <property type="entry name" value="HTH_17"/>
</dbReference>
<dbReference type="RefSeq" id="WP_382390094.1">
    <property type="nucleotide sequence ID" value="NZ_JBHTCQ010000001.1"/>
</dbReference>
<protein>
    <submittedName>
        <fullName evidence="3">Helix-turn-helix domain-containing protein</fullName>
    </submittedName>
</protein>
<evidence type="ECO:0000259" key="2">
    <source>
        <dbReference type="Pfam" id="PF12728"/>
    </source>
</evidence>
<proteinExistence type="predicted"/>
<gene>
    <name evidence="3" type="ORF">ACFQQL_00350</name>
</gene>
<accession>A0ABW2Q802</accession>
<dbReference type="NCBIfam" id="TIGR01764">
    <property type="entry name" value="excise"/>
    <property type="match status" value="1"/>
</dbReference>
<dbReference type="Pfam" id="PF12728">
    <property type="entry name" value="HTH_17"/>
    <property type="match status" value="1"/>
</dbReference>
<evidence type="ECO:0000313" key="4">
    <source>
        <dbReference type="Proteomes" id="UP001596455"/>
    </source>
</evidence>
<evidence type="ECO:0000256" key="1">
    <source>
        <dbReference type="SAM" id="Coils"/>
    </source>
</evidence>
<feature type="coiled-coil region" evidence="1">
    <location>
        <begin position="21"/>
        <end position="48"/>
    </location>
</feature>